<proteinExistence type="predicted"/>
<dbReference type="Proteomes" id="UP001266305">
    <property type="component" value="Unassembled WGS sequence"/>
</dbReference>
<evidence type="ECO:0000313" key="3">
    <source>
        <dbReference type="Proteomes" id="UP001266305"/>
    </source>
</evidence>
<feature type="compositionally biased region" description="Acidic residues" evidence="1">
    <location>
        <begin position="29"/>
        <end position="38"/>
    </location>
</feature>
<reference evidence="2 3" key="1">
    <citation type="submission" date="2023-05" db="EMBL/GenBank/DDBJ databases">
        <title>B98-5 Cell Line De Novo Hybrid Assembly: An Optical Mapping Approach.</title>
        <authorList>
            <person name="Kananen K."/>
            <person name="Auerbach J.A."/>
            <person name="Kautto E."/>
            <person name="Blachly J.S."/>
        </authorList>
    </citation>
    <scope>NUCLEOTIDE SEQUENCE [LARGE SCALE GENOMIC DNA]</scope>
    <source>
        <strain evidence="2">B95-8</strain>
        <tissue evidence="2">Cell line</tissue>
    </source>
</reference>
<evidence type="ECO:0000313" key="2">
    <source>
        <dbReference type="EMBL" id="KAK2110652.1"/>
    </source>
</evidence>
<protein>
    <submittedName>
        <fullName evidence="2">Uncharacterized protein</fullName>
    </submittedName>
</protein>
<comment type="caution">
    <text evidence="2">The sequence shown here is derived from an EMBL/GenBank/DDBJ whole genome shotgun (WGS) entry which is preliminary data.</text>
</comment>
<evidence type="ECO:0000256" key="1">
    <source>
        <dbReference type="SAM" id="MobiDB-lite"/>
    </source>
</evidence>
<organism evidence="2 3">
    <name type="scientific">Saguinus oedipus</name>
    <name type="common">Cotton-top tamarin</name>
    <name type="synonym">Oedipomidas oedipus</name>
    <dbReference type="NCBI Taxonomy" id="9490"/>
    <lineage>
        <taxon>Eukaryota</taxon>
        <taxon>Metazoa</taxon>
        <taxon>Chordata</taxon>
        <taxon>Craniata</taxon>
        <taxon>Vertebrata</taxon>
        <taxon>Euteleostomi</taxon>
        <taxon>Mammalia</taxon>
        <taxon>Eutheria</taxon>
        <taxon>Euarchontoglires</taxon>
        <taxon>Primates</taxon>
        <taxon>Haplorrhini</taxon>
        <taxon>Platyrrhini</taxon>
        <taxon>Cebidae</taxon>
        <taxon>Callitrichinae</taxon>
        <taxon>Saguinus</taxon>
    </lineage>
</organism>
<accession>A0ABQ9VN60</accession>
<feature type="non-terminal residue" evidence="2">
    <location>
        <position position="1"/>
    </location>
</feature>
<gene>
    <name evidence="2" type="ORF">P7K49_010398</name>
</gene>
<name>A0ABQ9VN60_SAGOE</name>
<feature type="non-terminal residue" evidence="2">
    <location>
        <position position="113"/>
    </location>
</feature>
<dbReference type="EMBL" id="JASSZA010000005">
    <property type="protein sequence ID" value="KAK2110652.1"/>
    <property type="molecule type" value="Genomic_DNA"/>
</dbReference>
<sequence length="113" mass="12221">RRWDQLFGVEESRPGFSPGPSLALPPTEPPEDELDADSCESTAAVSFHSPTSRPSPAPARPSRPRGALGPSRSRHCVLPWQKPPPRGRGPLCSQCALRALRTGHDPSPDLDPR</sequence>
<feature type="region of interest" description="Disordered" evidence="1">
    <location>
        <begin position="1"/>
        <end position="91"/>
    </location>
</feature>
<keyword evidence="3" id="KW-1185">Reference proteome</keyword>